<name>A0A6C0F7S4_9ZZZZ</name>
<organism evidence="1">
    <name type="scientific">viral metagenome</name>
    <dbReference type="NCBI Taxonomy" id="1070528"/>
    <lineage>
        <taxon>unclassified sequences</taxon>
        <taxon>metagenomes</taxon>
        <taxon>organismal metagenomes</taxon>
    </lineage>
</organism>
<proteinExistence type="predicted"/>
<evidence type="ECO:0000313" key="1">
    <source>
        <dbReference type="EMBL" id="QHT37144.1"/>
    </source>
</evidence>
<sequence length="117" mass="13888">MFSIQSLLTIDTILKRKCQLKMSDKKYLKLVKQKAKASRKKGFKYNTSDRNQNFEILTAFGWDVLKAEKEIKFAEKVDEVYHKTVKEVENEMFKRILTIHHLDLPPNILREISKKCK</sequence>
<protein>
    <submittedName>
        <fullName evidence="1">Uncharacterized protein</fullName>
    </submittedName>
</protein>
<dbReference type="EMBL" id="MN738790">
    <property type="protein sequence ID" value="QHT37144.1"/>
    <property type="molecule type" value="Genomic_DNA"/>
</dbReference>
<dbReference type="AlphaFoldDB" id="A0A6C0F7S4"/>
<reference evidence="1" key="1">
    <citation type="journal article" date="2020" name="Nature">
        <title>Giant virus diversity and host interactions through global metagenomics.</title>
        <authorList>
            <person name="Schulz F."/>
            <person name="Roux S."/>
            <person name="Paez-Espino D."/>
            <person name="Jungbluth S."/>
            <person name="Walsh D.A."/>
            <person name="Denef V.J."/>
            <person name="McMahon K.D."/>
            <person name="Konstantinidis K.T."/>
            <person name="Eloe-Fadrosh E.A."/>
            <person name="Kyrpides N.C."/>
            <person name="Woyke T."/>
        </authorList>
    </citation>
    <scope>NUCLEOTIDE SEQUENCE</scope>
    <source>
        <strain evidence="1">GVMAG-S-ERX555967-131</strain>
    </source>
</reference>
<accession>A0A6C0F7S4</accession>